<dbReference type="Proteomes" id="UP000800097">
    <property type="component" value="Unassembled WGS sequence"/>
</dbReference>
<name>A0A6A6J8S7_WESOR</name>
<keyword evidence="2" id="KW-1185">Reference proteome</keyword>
<dbReference type="AlphaFoldDB" id="A0A6A6J8S7"/>
<dbReference type="EMBL" id="ML986519">
    <property type="protein sequence ID" value="KAF2272604.1"/>
    <property type="molecule type" value="Genomic_DNA"/>
</dbReference>
<proteinExistence type="predicted"/>
<dbReference type="GeneID" id="54546905"/>
<evidence type="ECO:0000313" key="1">
    <source>
        <dbReference type="EMBL" id="KAF2272604.1"/>
    </source>
</evidence>
<dbReference type="RefSeq" id="XP_033650143.1">
    <property type="nucleotide sequence ID" value="XM_033793730.1"/>
</dbReference>
<accession>A0A6A6J8S7</accession>
<protein>
    <submittedName>
        <fullName evidence="1">Uncharacterized protein</fullName>
    </submittedName>
</protein>
<evidence type="ECO:0000313" key="2">
    <source>
        <dbReference type="Proteomes" id="UP000800097"/>
    </source>
</evidence>
<gene>
    <name evidence="1" type="ORF">EI97DRAFT_206851</name>
</gene>
<reference evidence="1" key="1">
    <citation type="journal article" date="2020" name="Stud. Mycol.">
        <title>101 Dothideomycetes genomes: a test case for predicting lifestyles and emergence of pathogens.</title>
        <authorList>
            <person name="Haridas S."/>
            <person name="Albert R."/>
            <person name="Binder M."/>
            <person name="Bloem J."/>
            <person name="Labutti K."/>
            <person name="Salamov A."/>
            <person name="Andreopoulos B."/>
            <person name="Baker S."/>
            <person name="Barry K."/>
            <person name="Bills G."/>
            <person name="Bluhm B."/>
            <person name="Cannon C."/>
            <person name="Castanera R."/>
            <person name="Culley D."/>
            <person name="Daum C."/>
            <person name="Ezra D."/>
            <person name="Gonzalez J."/>
            <person name="Henrissat B."/>
            <person name="Kuo A."/>
            <person name="Liang C."/>
            <person name="Lipzen A."/>
            <person name="Lutzoni F."/>
            <person name="Magnuson J."/>
            <person name="Mondo S."/>
            <person name="Nolan M."/>
            <person name="Ohm R."/>
            <person name="Pangilinan J."/>
            <person name="Park H.-J."/>
            <person name="Ramirez L."/>
            <person name="Alfaro M."/>
            <person name="Sun H."/>
            <person name="Tritt A."/>
            <person name="Yoshinaga Y."/>
            <person name="Zwiers L.-H."/>
            <person name="Turgeon B."/>
            <person name="Goodwin S."/>
            <person name="Spatafora J."/>
            <person name="Crous P."/>
            <person name="Grigoriev I."/>
        </authorList>
    </citation>
    <scope>NUCLEOTIDE SEQUENCE</scope>
    <source>
        <strain evidence="1">CBS 379.55</strain>
    </source>
</reference>
<sequence length="216" mass="24764">MNPTRIWSIPTYAFFSIRKRDSVGEGVLASFSQPWNIWLNVSNEFKQSMMSLGKHNLISTKFWMFRGHRHRRQAVICPAKCTRAGCFMRRSRRDSSPETLTFWQCGHWSASPFVFLLIPVLCTTWTAAVWTTSSAMPKAVVSSIAAQVWLWLPLLRAAATPRIMGSTVYYGSAYGVVERQSRTVHVPSMTFSRTRPYRRTQYCVAVNHNIPRPLVL</sequence>
<organism evidence="1 2">
    <name type="scientific">Westerdykella ornata</name>
    <dbReference type="NCBI Taxonomy" id="318751"/>
    <lineage>
        <taxon>Eukaryota</taxon>
        <taxon>Fungi</taxon>
        <taxon>Dikarya</taxon>
        <taxon>Ascomycota</taxon>
        <taxon>Pezizomycotina</taxon>
        <taxon>Dothideomycetes</taxon>
        <taxon>Pleosporomycetidae</taxon>
        <taxon>Pleosporales</taxon>
        <taxon>Sporormiaceae</taxon>
        <taxon>Westerdykella</taxon>
    </lineage>
</organism>